<dbReference type="AlphaFoldDB" id="A0A6G1Q5K7"/>
<keyword evidence="2" id="KW-1185">Reference proteome</keyword>
<sequence length="155" mass="17176">MVFHCNCYDVRVSVHPNGVLKTTTRTDWFHSLVVVWAERHKSPAAPIFARSPAKKHASTSPVPLCLHPPGCRGSCGVRYCDHPAPWFPWLRSARFLLCGPEAWLQGTAHHHRGLLGAMLHLGETSTRPPLHPATAPCVYVQSHPICERPAARMPA</sequence>
<reference evidence="1 2" key="1">
    <citation type="submission" date="2019-02" db="EMBL/GenBank/DDBJ databases">
        <title>Opniocepnalus argus genome.</title>
        <authorList>
            <person name="Zhou C."/>
            <person name="Xiao S."/>
        </authorList>
    </citation>
    <scope>NUCLEOTIDE SEQUENCE [LARGE SCALE GENOMIC DNA]</scope>
    <source>
        <strain evidence="1">OARG1902GOOAL</strain>
        <tissue evidence="1">Muscle</tissue>
    </source>
</reference>
<evidence type="ECO:0000313" key="1">
    <source>
        <dbReference type="EMBL" id="KAF3697643.1"/>
    </source>
</evidence>
<name>A0A6G1Q5K7_CHAAH</name>
<gene>
    <name evidence="1" type="ORF">EXN66_Car013323</name>
</gene>
<proteinExistence type="predicted"/>
<reference evidence="2" key="2">
    <citation type="submission" date="2019-02" db="EMBL/GenBank/DDBJ databases">
        <title>Opniocepnalus argus Var Kimnra genome.</title>
        <authorList>
            <person name="Zhou C."/>
            <person name="Xiao S."/>
        </authorList>
    </citation>
    <scope>NUCLEOTIDE SEQUENCE [LARGE SCALE GENOMIC DNA]</scope>
</reference>
<dbReference type="EMBL" id="CM015724">
    <property type="protein sequence ID" value="KAF3697643.1"/>
    <property type="molecule type" value="Genomic_DNA"/>
</dbReference>
<dbReference type="Proteomes" id="UP000503349">
    <property type="component" value="Chromosome 13"/>
</dbReference>
<accession>A0A6G1Q5K7</accession>
<evidence type="ECO:0000313" key="2">
    <source>
        <dbReference type="Proteomes" id="UP000503349"/>
    </source>
</evidence>
<organism evidence="1 2">
    <name type="scientific">Channa argus</name>
    <name type="common">Northern snakehead</name>
    <name type="synonym">Ophicephalus argus</name>
    <dbReference type="NCBI Taxonomy" id="215402"/>
    <lineage>
        <taxon>Eukaryota</taxon>
        <taxon>Metazoa</taxon>
        <taxon>Chordata</taxon>
        <taxon>Craniata</taxon>
        <taxon>Vertebrata</taxon>
        <taxon>Euteleostomi</taxon>
        <taxon>Actinopterygii</taxon>
        <taxon>Neopterygii</taxon>
        <taxon>Teleostei</taxon>
        <taxon>Neoteleostei</taxon>
        <taxon>Acanthomorphata</taxon>
        <taxon>Anabantaria</taxon>
        <taxon>Anabantiformes</taxon>
        <taxon>Channoidei</taxon>
        <taxon>Channidae</taxon>
        <taxon>Channa</taxon>
    </lineage>
</organism>
<protein>
    <submittedName>
        <fullName evidence="1">Uncharacterized protein</fullName>
    </submittedName>
</protein>